<keyword evidence="7" id="KW-1185">Reference proteome</keyword>
<dbReference type="InterPro" id="IPR045959">
    <property type="entry name" value="CGDB"/>
</dbReference>
<accession>A0ABQ0C143</accession>
<comment type="caution">
    <text evidence="6">The sequence shown here is derived from an EMBL/GenBank/DDBJ whole genome shotgun (WGS) entry which is preliminary data.</text>
</comment>
<sequence length="134" mass="15327">MASAFDINVIDENSIENIIYNGIEAGFQFAIRFTAYRGTQLSCIESFTLKLDGIEVEKKDIRFCINGKEFLIDQLKDLYQEYWFIQDSAIIKVMNGSALKRGQEIKINYSYRIPYTGYFGDYLVQEGNGCQVAG</sequence>
<proteinExistence type="inferred from homology"/>
<dbReference type="RefSeq" id="WP_227211399.1">
    <property type="nucleotide sequence ID" value="NZ_BAABZQ010000001.1"/>
</dbReference>
<evidence type="ECO:0000259" key="5">
    <source>
        <dbReference type="Pfam" id="PF19906"/>
    </source>
</evidence>
<feature type="domain" description="C-glycoside deglycosidase beta subunit" evidence="5">
    <location>
        <begin position="5"/>
        <end position="115"/>
    </location>
</feature>
<reference evidence="6 7" key="1">
    <citation type="submission" date="2024-04" db="EMBL/GenBank/DDBJ databases">
        <title>Defined microbial consortia suppress multidrug-resistant proinflammatory Enterobacteriaceae via ecological control.</title>
        <authorList>
            <person name="Furuichi M."/>
            <person name="Kawaguchi T."/>
            <person name="Pust M."/>
            <person name="Yasuma K."/>
            <person name="Plichta D."/>
            <person name="Hasegawa N."/>
            <person name="Ohya T."/>
            <person name="Bhattarai S."/>
            <person name="Sasajima S."/>
            <person name="Aoto Y."/>
            <person name="Tuganbaev T."/>
            <person name="Yaginuma M."/>
            <person name="Ueda M."/>
            <person name="Okahashi N."/>
            <person name="Amafuji K."/>
            <person name="Kiridooshi Y."/>
            <person name="Sugita K."/>
            <person name="Strazar M."/>
            <person name="Skelly A."/>
            <person name="Suda W."/>
            <person name="Hattori M."/>
            <person name="Nakamoto N."/>
            <person name="Caballero S."/>
            <person name="Norman J."/>
            <person name="Olle B."/>
            <person name="Tanoue T."/>
            <person name="Arita M."/>
            <person name="Bucci V."/>
            <person name="Atarashi K."/>
            <person name="Xavier R."/>
            <person name="Honda K."/>
        </authorList>
    </citation>
    <scope>NUCLEOTIDE SEQUENCE [LARGE SCALE GENOMIC DNA]</scope>
    <source>
        <strain evidence="7">k34-0107-D12</strain>
    </source>
</reference>
<evidence type="ECO:0000256" key="3">
    <source>
        <dbReference type="ARBA" id="ARBA00046336"/>
    </source>
</evidence>
<evidence type="ECO:0000256" key="2">
    <source>
        <dbReference type="ARBA" id="ARBA00023277"/>
    </source>
</evidence>
<evidence type="ECO:0000256" key="1">
    <source>
        <dbReference type="ARBA" id="ARBA00023239"/>
    </source>
</evidence>
<evidence type="ECO:0000313" key="7">
    <source>
        <dbReference type="Proteomes" id="UP001600941"/>
    </source>
</evidence>
<protein>
    <recommendedName>
        <fullName evidence="4">C-deglycosylation enzyme beta subunit</fullName>
    </recommendedName>
</protein>
<evidence type="ECO:0000313" key="6">
    <source>
        <dbReference type="EMBL" id="GAA6502491.1"/>
    </source>
</evidence>
<dbReference type="EMBL" id="BAABZQ010000001">
    <property type="protein sequence ID" value="GAA6502491.1"/>
    <property type="molecule type" value="Genomic_DNA"/>
</dbReference>
<organism evidence="6 7">
    <name type="scientific">Blautia parvula</name>
    <dbReference type="NCBI Taxonomy" id="2877527"/>
    <lineage>
        <taxon>Bacteria</taxon>
        <taxon>Bacillati</taxon>
        <taxon>Bacillota</taxon>
        <taxon>Clostridia</taxon>
        <taxon>Lachnospirales</taxon>
        <taxon>Lachnospiraceae</taxon>
        <taxon>Blautia</taxon>
    </lineage>
</organism>
<comment type="similarity">
    <text evidence="3">Belongs to the C-glycoside deglycosidase beta subunit family.</text>
</comment>
<evidence type="ECO:0000256" key="4">
    <source>
        <dbReference type="ARBA" id="ARBA00047208"/>
    </source>
</evidence>
<gene>
    <name evidence="6" type="ORF">K340107D12_53070</name>
</gene>
<dbReference type="Proteomes" id="UP001600941">
    <property type="component" value="Unassembled WGS sequence"/>
</dbReference>
<keyword evidence="1" id="KW-0456">Lyase</keyword>
<name>A0ABQ0C143_9FIRM</name>
<keyword evidence="2" id="KW-0119">Carbohydrate metabolism</keyword>
<dbReference type="Pfam" id="PF19906">
    <property type="entry name" value="CGDB"/>
    <property type="match status" value="1"/>
</dbReference>